<dbReference type="InterPro" id="IPR036052">
    <property type="entry name" value="TrpB-like_PALP_sf"/>
</dbReference>
<dbReference type="AlphaFoldDB" id="A0A061IBB9"/>
<evidence type="ECO:0000256" key="7">
    <source>
        <dbReference type="ARBA" id="ARBA00023098"/>
    </source>
</evidence>
<dbReference type="GO" id="GO:0009097">
    <property type="term" value="P:isoleucine biosynthetic process"/>
    <property type="evidence" value="ECO:0007669"/>
    <property type="project" value="TreeGrafter"/>
</dbReference>
<evidence type="ECO:0000256" key="4">
    <source>
        <dbReference type="ARBA" id="ARBA00012093"/>
    </source>
</evidence>
<keyword evidence="8 13" id="KW-0456">Lyase</keyword>
<keyword evidence="6" id="KW-0663">Pyridoxal phosphate</keyword>
<dbReference type="GO" id="GO:0006565">
    <property type="term" value="P:L-serine catabolic process"/>
    <property type="evidence" value="ECO:0007669"/>
    <property type="project" value="TreeGrafter"/>
</dbReference>
<accession>A0A061IBB9</accession>
<dbReference type="GO" id="GO:0003941">
    <property type="term" value="F:L-serine ammonia-lyase activity"/>
    <property type="evidence" value="ECO:0007669"/>
    <property type="project" value="UniProtKB-EC"/>
</dbReference>
<dbReference type="InterPro" id="IPR001926">
    <property type="entry name" value="TrpB-like_PALP"/>
</dbReference>
<proteinExistence type="inferred from homology"/>
<name>A0A061IBB9_CRIGR</name>
<dbReference type="GO" id="GO:0006567">
    <property type="term" value="P:L-threonine catabolic process"/>
    <property type="evidence" value="ECO:0007669"/>
    <property type="project" value="TreeGrafter"/>
</dbReference>
<dbReference type="InterPro" id="IPR050147">
    <property type="entry name" value="Ser/Thr_Dehydratase"/>
</dbReference>
<protein>
    <recommendedName>
        <fullName evidence="9">L-serine deaminase</fullName>
        <ecNumber evidence="4">4.3.1.17</ecNumber>
        <ecNumber evidence="5">4.3.1.19</ecNumber>
    </recommendedName>
    <alternativeName>
        <fullName evidence="10">L-threonine dehydratase</fullName>
    </alternativeName>
</protein>
<dbReference type="GO" id="GO:0004794">
    <property type="term" value="F:threonine deaminase activity"/>
    <property type="evidence" value="ECO:0007669"/>
    <property type="project" value="UniProtKB-EC"/>
</dbReference>
<evidence type="ECO:0000256" key="1">
    <source>
        <dbReference type="ARBA" id="ARBA00001274"/>
    </source>
</evidence>
<comment type="similarity">
    <text evidence="3">Belongs to the serine/threonine dehydratase family.</text>
</comment>
<evidence type="ECO:0000256" key="11">
    <source>
        <dbReference type="ARBA" id="ARBA00049406"/>
    </source>
</evidence>
<evidence type="ECO:0000313" key="14">
    <source>
        <dbReference type="Proteomes" id="UP000030759"/>
    </source>
</evidence>
<evidence type="ECO:0000256" key="9">
    <source>
        <dbReference type="ARBA" id="ARBA00041766"/>
    </source>
</evidence>
<dbReference type="FunFam" id="3.40.50.1100:FF:000031">
    <property type="entry name" value="L-serine dehydratase/L-threonine deaminase"/>
    <property type="match status" value="1"/>
</dbReference>
<comment type="catalytic activity">
    <reaction evidence="11">
        <text>L-serine = pyruvate + NH4(+)</text>
        <dbReference type="Rhea" id="RHEA:19169"/>
        <dbReference type="ChEBI" id="CHEBI:15361"/>
        <dbReference type="ChEBI" id="CHEBI:28938"/>
        <dbReference type="ChEBI" id="CHEBI:33384"/>
        <dbReference type="EC" id="4.3.1.17"/>
    </reaction>
</comment>
<evidence type="ECO:0000256" key="8">
    <source>
        <dbReference type="ARBA" id="ARBA00023239"/>
    </source>
</evidence>
<evidence type="ECO:0000256" key="5">
    <source>
        <dbReference type="ARBA" id="ARBA00012096"/>
    </source>
</evidence>
<dbReference type="SUPFAM" id="SSF53686">
    <property type="entry name" value="Tryptophan synthase beta subunit-like PLP-dependent enzymes"/>
    <property type="match status" value="1"/>
</dbReference>
<dbReference type="EMBL" id="KE674164">
    <property type="protein sequence ID" value="ERE76589.1"/>
    <property type="molecule type" value="Genomic_DNA"/>
</dbReference>
<dbReference type="CDD" id="cd06448">
    <property type="entry name" value="L-Ser-dehyd"/>
    <property type="match status" value="1"/>
</dbReference>
<evidence type="ECO:0000256" key="2">
    <source>
        <dbReference type="ARBA" id="ARBA00001933"/>
    </source>
</evidence>
<feature type="domain" description="Tryptophan synthase beta chain-like PALP" evidence="12">
    <location>
        <begin position="77"/>
        <end position="374"/>
    </location>
</feature>
<dbReference type="Gene3D" id="3.40.50.1100">
    <property type="match status" value="2"/>
</dbReference>
<reference evidence="14" key="1">
    <citation type="journal article" date="2013" name="Nat. Biotechnol.">
        <title>Chinese hamster genome sequenced from sorted chromosomes.</title>
        <authorList>
            <person name="Brinkrolf K."/>
            <person name="Rupp O."/>
            <person name="Laux H."/>
            <person name="Kollin F."/>
            <person name="Ernst W."/>
            <person name="Linke B."/>
            <person name="Kofler R."/>
            <person name="Romand S."/>
            <person name="Hesse F."/>
            <person name="Budach W.E."/>
            <person name="Galosy S."/>
            <person name="Muller D."/>
            <person name="Noll T."/>
            <person name="Wienberg J."/>
            <person name="Jostock T."/>
            <person name="Leonard M."/>
            <person name="Grillari J."/>
            <person name="Tauch A."/>
            <person name="Goesmann A."/>
            <person name="Helk B."/>
            <person name="Mott J.E."/>
            <person name="Puhler A."/>
            <person name="Borth N."/>
        </authorList>
    </citation>
    <scope>NUCLEOTIDE SEQUENCE [LARGE SCALE GENOMIC DNA]</scope>
    <source>
        <strain evidence="14">17A/GY</strain>
    </source>
</reference>
<dbReference type="EC" id="4.3.1.19" evidence="5"/>
<dbReference type="Pfam" id="PF00291">
    <property type="entry name" value="PALP"/>
    <property type="match status" value="1"/>
</dbReference>
<evidence type="ECO:0000313" key="13">
    <source>
        <dbReference type="EMBL" id="ERE76589.1"/>
    </source>
</evidence>
<comment type="cofactor">
    <cofactor evidence="2">
        <name>pyridoxal 5'-phosphate</name>
        <dbReference type="ChEBI" id="CHEBI:597326"/>
    </cofactor>
</comment>
<dbReference type="Proteomes" id="UP000030759">
    <property type="component" value="Unassembled WGS sequence"/>
</dbReference>
<evidence type="ECO:0000259" key="12">
    <source>
        <dbReference type="Pfam" id="PF00291"/>
    </source>
</evidence>
<evidence type="ECO:0000256" key="3">
    <source>
        <dbReference type="ARBA" id="ARBA00010869"/>
    </source>
</evidence>
<dbReference type="PANTHER" id="PTHR48078">
    <property type="entry name" value="THREONINE DEHYDRATASE, MITOCHONDRIAL-RELATED"/>
    <property type="match status" value="1"/>
</dbReference>
<evidence type="ECO:0000256" key="10">
    <source>
        <dbReference type="ARBA" id="ARBA00042605"/>
    </source>
</evidence>
<keyword evidence="7" id="KW-0443">Lipid metabolism</keyword>
<organism evidence="13 14">
    <name type="scientific">Cricetulus griseus</name>
    <name type="common">Chinese hamster</name>
    <name type="synonym">Cricetulus barabensis griseus</name>
    <dbReference type="NCBI Taxonomy" id="10029"/>
    <lineage>
        <taxon>Eukaryota</taxon>
        <taxon>Metazoa</taxon>
        <taxon>Chordata</taxon>
        <taxon>Craniata</taxon>
        <taxon>Vertebrata</taxon>
        <taxon>Euteleostomi</taxon>
        <taxon>Mammalia</taxon>
        <taxon>Eutheria</taxon>
        <taxon>Euarchontoglires</taxon>
        <taxon>Glires</taxon>
        <taxon>Rodentia</taxon>
        <taxon>Myomorpha</taxon>
        <taxon>Muroidea</taxon>
        <taxon>Cricetidae</taxon>
        <taxon>Cricetinae</taxon>
        <taxon>Cricetulus</taxon>
    </lineage>
</organism>
<dbReference type="FunFam" id="3.40.50.1100:FF:000035">
    <property type="entry name" value="Serine dehydratase-like protein"/>
    <property type="match status" value="1"/>
</dbReference>
<dbReference type="EC" id="4.3.1.17" evidence="4"/>
<comment type="catalytic activity">
    <reaction evidence="1">
        <text>L-threonine = 2-oxobutanoate + NH4(+)</text>
        <dbReference type="Rhea" id="RHEA:22108"/>
        <dbReference type="ChEBI" id="CHEBI:16763"/>
        <dbReference type="ChEBI" id="CHEBI:28938"/>
        <dbReference type="ChEBI" id="CHEBI:57926"/>
        <dbReference type="EC" id="4.3.1.19"/>
    </reaction>
</comment>
<dbReference type="PANTHER" id="PTHR48078:SF16">
    <property type="entry name" value="SERINE DEHYDRATASE-LIKE"/>
    <property type="match status" value="1"/>
</dbReference>
<dbReference type="GO" id="GO:0006629">
    <property type="term" value="P:lipid metabolic process"/>
    <property type="evidence" value="ECO:0007669"/>
    <property type="project" value="UniProtKB-KW"/>
</dbReference>
<evidence type="ECO:0000256" key="6">
    <source>
        <dbReference type="ARBA" id="ARBA00022898"/>
    </source>
</evidence>
<gene>
    <name evidence="13" type="ORF">H671_4g11725</name>
</gene>
<sequence length="435" mass="46527">MEFCSQAMYLLCGGVCHVVGTDDREEGIKLPTAKHYGQPQTLSEGYPGQSALFRWETKVICATGMEGALVERVRAEPFHRVTPLLESWALSRVAGMPVFLKYENVQPAGSFKIRGIGHFCQQMAMRGCRHLVCSSGGNAGIAAAYSARKLGIPVTIVLPENTSMQVVRRLEGEGAEVQLTGKVWDEANIRAQDLATRDGWVNVSPFDHPLIWEGHASLVRELKESLGTPPGAVVLAVGGGGLLAGVTAGLLEVGWQHVPIIAMETRGAHSFNAALQAGRLVALPDITSVARSLGAKTVAARTLECAKECEVLSEVVEDQEAVRAVQRFLDDERMLVEPACGAALAAVYSGILGRLQAEGRLGPALASIVVIVCGGNNISSQQLQELKTQLGSLGDKAKPYTFWASTLPLSHNQLGKDLTPPSGWLNSSETQFLLL</sequence>